<dbReference type="EMBL" id="JBHUHZ010000001">
    <property type="protein sequence ID" value="MFD2161625.1"/>
    <property type="molecule type" value="Genomic_DNA"/>
</dbReference>
<dbReference type="RefSeq" id="WP_255898889.1">
    <property type="nucleotide sequence ID" value="NZ_JAFMZO010000001.1"/>
</dbReference>
<protein>
    <submittedName>
        <fullName evidence="2">Uncharacterized protein</fullName>
    </submittedName>
</protein>
<evidence type="ECO:0000313" key="3">
    <source>
        <dbReference type="Proteomes" id="UP001597387"/>
    </source>
</evidence>
<reference evidence="3" key="1">
    <citation type="journal article" date="2019" name="Int. J. Syst. Evol. Microbiol.">
        <title>The Global Catalogue of Microorganisms (GCM) 10K type strain sequencing project: providing services to taxonomists for standard genome sequencing and annotation.</title>
        <authorList>
            <consortium name="The Broad Institute Genomics Platform"/>
            <consortium name="The Broad Institute Genome Sequencing Center for Infectious Disease"/>
            <person name="Wu L."/>
            <person name="Ma J."/>
        </authorList>
    </citation>
    <scope>NUCLEOTIDE SEQUENCE [LARGE SCALE GENOMIC DNA]</scope>
    <source>
        <strain evidence="3">KCTC 42217</strain>
    </source>
</reference>
<gene>
    <name evidence="2" type="ORF">ACFSJU_04420</name>
</gene>
<keyword evidence="1" id="KW-0732">Signal</keyword>
<evidence type="ECO:0000256" key="1">
    <source>
        <dbReference type="SAM" id="SignalP"/>
    </source>
</evidence>
<feature type="chain" id="PRO_5046479987" evidence="1">
    <location>
        <begin position="26"/>
        <end position="113"/>
    </location>
</feature>
<accession>A0ABW4ZHV4</accession>
<name>A0ABW4ZHV4_9SPHI</name>
<comment type="caution">
    <text evidence="2">The sequence shown here is derived from an EMBL/GenBank/DDBJ whole genome shotgun (WGS) entry which is preliminary data.</text>
</comment>
<dbReference type="Proteomes" id="UP001597387">
    <property type="component" value="Unassembled WGS sequence"/>
</dbReference>
<proteinExistence type="predicted"/>
<evidence type="ECO:0000313" key="2">
    <source>
        <dbReference type="EMBL" id="MFD2161625.1"/>
    </source>
</evidence>
<organism evidence="2 3">
    <name type="scientific">Paradesertivirga mongoliensis</name>
    <dbReference type="NCBI Taxonomy" id="2100740"/>
    <lineage>
        <taxon>Bacteria</taxon>
        <taxon>Pseudomonadati</taxon>
        <taxon>Bacteroidota</taxon>
        <taxon>Sphingobacteriia</taxon>
        <taxon>Sphingobacteriales</taxon>
        <taxon>Sphingobacteriaceae</taxon>
        <taxon>Paradesertivirga</taxon>
    </lineage>
</organism>
<sequence length="113" mass="12767">MIIKKSIRAALASFLLLCFSAAVLPVDFFHDHSSERAGCSKSTEHNSCGHKLHITKKASFCFACTAHFDKHFSFHPSLEIYVQQSVIEISFEDILEEYISETILFFLRGPPSL</sequence>
<keyword evidence="3" id="KW-1185">Reference proteome</keyword>
<feature type="signal peptide" evidence="1">
    <location>
        <begin position="1"/>
        <end position="25"/>
    </location>
</feature>